<keyword evidence="2" id="KW-1185">Reference proteome</keyword>
<evidence type="ECO:0000313" key="1">
    <source>
        <dbReference type="EMBL" id="VUC27917.1"/>
    </source>
</evidence>
<dbReference type="Proteomes" id="UP000766486">
    <property type="component" value="Unassembled WGS sequence"/>
</dbReference>
<comment type="caution">
    <text evidence="1">The sequence shown here is derived from an EMBL/GenBank/DDBJ whole genome shotgun (WGS) entry which is preliminary data.</text>
</comment>
<name>A0ABY6UAA3_BIOOC</name>
<organism evidence="1 2">
    <name type="scientific">Bionectria ochroleuca</name>
    <name type="common">Gliocladium roseum</name>
    <dbReference type="NCBI Taxonomy" id="29856"/>
    <lineage>
        <taxon>Eukaryota</taxon>
        <taxon>Fungi</taxon>
        <taxon>Dikarya</taxon>
        <taxon>Ascomycota</taxon>
        <taxon>Pezizomycotina</taxon>
        <taxon>Sordariomycetes</taxon>
        <taxon>Hypocreomycetidae</taxon>
        <taxon>Hypocreales</taxon>
        <taxon>Bionectriaceae</taxon>
        <taxon>Clonostachys</taxon>
    </lineage>
</organism>
<gene>
    <name evidence="1" type="ORF">CLO192961_LOCUS222452</name>
</gene>
<accession>A0ABY6UAA3</accession>
<protein>
    <submittedName>
        <fullName evidence="1">Uncharacterized protein</fullName>
    </submittedName>
</protein>
<sequence>MEGETIGVLETRLLEFEDLDDSTDCIDGVRNMGMRFGELVAIGCIALKTFVKRTLALDSLGITYLPGH</sequence>
<evidence type="ECO:0000313" key="2">
    <source>
        <dbReference type="Proteomes" id="UP000766486"/>
    </source>
</evidence>
<proteinExistence type="predicted"/>
<reference evidence="1 2" key="1">
    <citation type="submission" date="2019-06" db="EMBL/GenBank/DDBJ databases">
        <authorList>
            <person name="Broberg M."/>
        </authorList>
    </citation>
    <scope>NUCLEOTIDE SEQUENCE [LARGE SCALE GENOMIC DNA]</scope>
</reference>
<dbReference type="EMBL" id="CABFNS010000777">
    <property type="protein sequence ID" value="VUC27917.1"/>
    <property type="molecule type" value="Genomic_DNA"/>
</dbReference>